<accession>A0ABD3FYE9</accession>
<name>A0ABD3FYE9_9STRA</name>
<sequence length="855" mass="96745">MATRQDKRRPIRNALLKWQLLQDHKRIAEAQHRLMRMAVPSPASSLALDHSCDRRPTVRRPRPAQHHDPEEDALMTLIMEREERESVTSNQHIERSIGQPSKLHYPSALPPLRRPEGSKPPPNTPMKDVTLRPTGQKLNAAGDFYSPVRPRESALNSSSSEFRQSLAFSRIKAPASKRLVGRTAAPSPKNPLKYDQMKTPDRWRTTAMRSNQEEFNESAVRQWEEEDARQADRLLEKAARDGDDEALWNDLFYGTKAARAKTNQLPDQPVVYSTSSFPEVFSRSRSNSHDSVYYQDDSSLKSPQLASDLSSGQTKTFTRQQSDAGSRATDSNAPTSTQTISEMLASMEKSTIDPVNGDLVAGDDKNFDGSGGGDKEHFSREDEAASDLLVQKFNSGAGLEIPRWSVIVVASCLVLGTSGFFMEELMVFVGLFSRHVPFTRDEQERMRNRVKTLQQELQVFQVSTSEIEVNSQTVLAELRQHMDKMRLDREKHQDILTIEMQELRRHILHVTHELVEKEHESIQNQLEELVKVQVVNAKEVPPSNVKIEENQEEAQPEIETGSKAAMDKSVQDAASIDIERDHKIDDEETHIEQPSSTQAEEQIVTVESTLAVADSSTQDLHQINDVQVPGKMPSEVDQIFPVVPSKSLSTELVDVQHTIIESSLESHVEEIKVEEIAVSPVPAVLEQGEHKINISSSVEKTTKPTSGMSWDGILLLIGIMFLAACIVLRVYNINRRKKWFEQRRRRRHQRAWLLAQRRARVMAETQVDSDEWDDEEAEMTPVQESEEELKAELEFQSPDSPDSNQSEQVSNSPLAAYRIATEQRAISSSKSKSTRRSPFRLRQRNQVLAAYTHTG</sequence>
<evidence type="ECO:0000256" key="1">
    <source>
        <dbReference type="SAM" id="Coils"/>
    </source>
</evidence>
<feature type="region of interest" description="Disordered" evidence="2">
    <location>
        <begin position="764"/>
        <end position="855"/>
    </location>
</feature>
<feature type="region of interest" description="Disordered" evidence="2">
    <location>
        <begin position="359"/>
        <end position="380"/>
    </location>
</feature>
<feature type="compositionally biased region" description="Basic and acidic residues" evidence="2">
    <location>
        <begin position="362"/>
        <end position="380"/>
    </location>
</feature>
<evidence type="ECO:0000256" key="3">
    <source>
        <dbReference type="SAM" id="Phobius"/>
    </source>
</evidence>
<evidence type="ECO:0000313" key="5">
    <source>
        <dbReference type="Proteomes" id="UP001632037"/>
    </source>
</evidence>
<feature type="compositionally biased region" description="Basic residues" evidence="2">
    <location>
        <begin position="832"/>
        <end position="843"/>
    </location>
</feature>
<keyword evidence="3" id="KW-0812">Transmembrane</keyword>
<keyword evidence="5" id="KW-1185">Reference proteome</keyword>
<feature type="compositionally biased region" description="Acidic residues" evidence="2">
    <location>
        <begin position="767"/>
        <end position="787"/>
    </location>
</feature>
<comment type="caution">
    <text evidence="4">The sequence shown here is derived from an EMBL/GenBank/DDBJ whole genome shotgun (WGS) entry which is preliminary data.</text>
</comment>
<feature type="compositionally biased region" description="Polar residues" evidence="2">
    <location>
        <begin position="296"/>
        <end position="336"/>
    </location>
</feature>
<organism evidence="4 5">
    <name type="scientific">Phytophthora oleae</name>
    <dbReference type="NCBI Taxonomy" id="2107226"/>
    <lineage>
        <taxon>Eukaryota</taxon>
        <taxon>Sar</taxon>
        <taxon>Stramenopiles</taxon>
        <taxon>Oomycota</taxon>
        <taxon>Peronosporomycetes</taxon>
        <taxon>Peronosporales</taxon>
        <taxon>Peronosporaceae</taxon>
        <taxon>Phytophthora</taxon>
    </lineage>
</organism>
<dbReference type="Proteomes" id="UP001632037">
    <property type="component" value="Unassembled WGS sequence"/>
</dbReference>
<gene>
    <name evidence="4" type="ORF">V7S43_002607</name>
</gene>
<reference evidence="4 5" key="1">
    <citation type="submission" date="2024-09" db="EMBL/GenBank/DDBJ databases">
        <title>Genome sequencing and assembly of Phytophthora oleae, isolate VK10A, causative agent of rot of olive drupes.</title>
        <authorList>
            <person name="Conti Taguali S."/>
            <person name="Riolo M."/>
            <person name="La Spada F."/>
            <person name="Cacciola S.O."/>
            <person name="Dionisio G."/>
        </authorList>
    </citation>
    <scope>NUCLEOTIDE SEQUENCE [LARGE SCALE GENOMIC DNA]</scope>
    <source>
        <strain evidence="4 5">VK10A</strain>
    </source>
</reference>
<feature type="transmembrane region" description="Helical" evidence="3">
    <location>
        <begin position="712"/>
        <end position="731"/>
    </location>
</feature>
<feature type="region of interest" description="Disordered" evidence="2">
    <location>
        <begin position="83"/>
        <end position="132"/>
    </location>
</feature>
<proteinExistence type="predicted"/>
<dbReference type="EMBL" id="JBIMZQ010000004">
    <property type="protein sequence ID" value="KAL3671940.1"/>
    <property type="molecule type" value="Genomic_DNA"/>
</dbReference>
<feature type="compositionally biased region" description="Polar residues" evidence="2">
    <location>
        <begin position="797"/>
        <end position="813"/>
    </location>
</feature>
<evidence type="ECO:0000256" key="2">
    <source>
        <dbReference type="SAM" id="MobiDB-lite"/>
    </source>
</evidence>
<evidence type="ECO:0000313" key="4">
    <source>
        <dbReference type="EMBL" id="KAL3671940.1"/>
    </source>
</evidence>
<keyword evidence="3" id="KW-0472">Membrane</keyword>
<keyword evidence="3" id="KW-1133">Transmembrane helix</keyword>
<dbReference type="AlphaFoldDB" id="A0ABD3FYE9"/>
<protein>
    <submittedName>
        <fullName evidence="4">Uncharacterized protein</fullName>
    </submittedName>
</protein>
<feature type="region of interest" description="Disordered" evidence="2">
    <location>
        <begin position="41"/>
        <end position="70"/>
    </location>
</feature>
<keyword evidence="1" id="KW-0175">Coiled coil</keyword>
<feature type="coiled-coil region" evidence="1">
    <location>
        <begin position="475"/>
        <end position="532"/>
    </location>
</feature>
<feature type="region of interest" description="Disordered" evidence="2">
    <location>
        <begin position="277"/>
        <end position="336"/>
    </location>
</feature>